<protein>
    <submittedName>
        <fullName evidence="3">Uncharacterized protein</fullName>
    </submittedName>
</protein>
<name>A0A6J4LB92_9BACT</name>
<keyword evidence="2" id="KW-0472">Membrane</keyword>
<evidence type="ECO:0000256" key="1">
    <source>
        <dbReference type="SAM" id="Coils"/>
    </source>
</evidence>
<dbReference type="AlphaFoldDB" id="A0A6J4LB92"/>
<organism evidence="3">
    <name type="scientific">uncultured Gemmatimonadota bacterium</name>
    <dbReference type="NCBI Taxonomy" id="203437"/>
    <lineage>
        <taxon>Bacteria</taxon>
        <taxon>Pseudomonadati</taxon>
        <taxon>Gemmatimonadota</taxon>
        <taxon>environmental samples</taxon>
    </lineage>
</organism>
<evidence type="ECO:0000313" key="3">
    <source>
        <dbReference type="EMBL" id="CAA9328649.1"/>
    </source>
</evidence>
<gene>
    <name evidence="3" type="ORF">AVDCRST_MAG89-2018</name>
</gene>
<sequence length="118" mass="13111">MGTNDTIIAMTAIVMGMLTLLIPITGLTARFALKPLMEALAKYRELQGQDQAQQLLERRMALLEEQLHGMDRSLRDLADESDFRRQLEGGRARQALPVSRIVAEPQPALAAEALLAER</sequence>
<dbReference type="EMBL" id="CADCTV010000427">
    <property type="protein sequence ID" value="CAA9328649.1"/>
    <property type="molecule type" value="Genomic_DNA"/>
</dbReference>
<feature type="coiled-coil region" evidence="1">
    <location>
        <begin position="46"/>
        <end position="80"/>
    </location>
</feature>
<reference evidence="3" key="1">
    <citation type="submission" date="2020-02" db="EMBL/GenBank/DDBJ databases">
        <authorList>
            <person name="Meier V. D."/>
        </authorList>
    </citation>
    <scope>NUCLEOTIDE SEQUENCE</scope>
    <source>
        <strain evidence="3">AVDCRST_MAG89</strain>
    </source>
</reference>
<evidence type="ECO:0000256" key="2">
    <source>
        <dbReference type="SAM" id="Phobius"/>
    </source>
</evidence>
<accession>A0A6J4LB92</accession>
<keyword evidence="1" id="KW-0175">Coiled coil</keyword>
<keyword evidence="2" id="KW-0812">Transmembrane</keyword>
<feature type="transmembrane region" description="Helical" evidence="2">
    <location>
        <begin position="6"/>
        <end position="33"/>
    </location>
</feature>
<keyword evidence="2" id="KW-1133">Transmembrane helix</keyword>
<proteinExistence type="predicted"/>